<reference evidence="11" key="2">
    <citation type="journal article" date="2020" name="Biotechnol. Bioeng.">
        <title>Chromosome-scale scaffolds for the Chinese hamster reference genome assembly to facilitate the study of the CHO epigenome.</title>
        <authorList>
            <person name="Hilliard W."/>
            <person name="MacDonald M."/>
            <person name="Lee K.H."/>
        </authorList>
    </citation>
    <scope>NUCLEOTIDE SEQUENCE [LARGE SCALE GENOMIC DNA]</scope>
    <source>
        <strain evidence="11">17A/GY</strain>
    </source>
</reference>
<evidence type="ECO:0000256" key="10">
    <source>
        <dbReference type="SAM" id="Phobius"/>
    </source>
</evidence>
<evidence type="ECO:0000256" key="8">
    <source>
        <dbReference type="ARBA" id="ARBA00022989"/>
    </source>
</evidence>
<reference evidence="12" key="3">
    <citation type="submission" date="2025-08" db="UniProtKB">
        <authorList>
            <consortium name="RefSeq"/>
        </authorList>
    </citation>
    <scope>IDENTIFICATION</scope>
    <source>
        <strain evidence="12">17A/GY</strain>
        <tissue evidence="12">Liver</tissue>
    </source>
</reference>
<evidence type="ECO:0000256" key="9">
    <source>
        <dbReference type="ARBA" id="ARBA00023136"/>
    </source>
</evidence>
<evidence type="ECO:0000256" key="6">
    <source>
        <dbReference type="ARBA" id="ARBA00022692"/>
    </source>
</evidence>
<comment type="similarity">
    <text evidence="3">Belongs to the claudin family.</text>
</comment>
<dbReference type="OrthoDB" id="9836705at2759"/>
<feature type="transmembrane region" description="Helical" evidence="10">
    <location>
        <begin position="217"/>
        <end position="238"/>
    </location>
</feature>
<keyword evidence="5" id="KW-1003">Cell membrane</keyword>
<accession>A0A9J7H830</accession>
<feature type="transmembrane region" description="Helical" evidence="10">
    <location>
        <begin position="258"/>
        <end position="282"/>
    </location>
</feature>
<evidence type="ECO:0000256" key="2">
    <source>
        <dbReference type="ARBA" id="ARBA00004651"/>
    </source>
</evidence>
<gene>
    <name evidence="12" type="primary">LOC100774212</name>
</gene>
<evidence type="ECO:0000313" key="12">
    <source>
        <dbReference type="RefSeq" id="XP_035305649.1"/>
    </source>
</evidence>
<evidence type="ECO:0000256" key="3">
    <source>
        <dbReference type="ARBA" id="ARBA00008295"/>
    </source>
</evidence>
<dbReference type="AlphaFoldDB" id="A0A9J7H830"/>
<keyword evidence="7" id="KW-0965">Cell junction</keyword>
<keyword evidence="11" id="KW-1185">Reference proteome</keyword>
<keyword evidence="4" id="KW-0796">Tight junction</keyword>
<comment type="subcellular location">
    <subcellularLocation>
        <location evidence="1">Cell junction</location>
        <location evidence="1">Tight junction</location>
    </subcellularLocation>
    <subcellularLocation>
        <location evidence="2">Cell membrane</location>
        <topology evidence="2">Multi-pass membrane protein</topology>
    </subcellularLocation>
</comment>
<keyword evidence="8 10" id="KW-1133">Transmembrane helix</keyword>
<evidence type="ECO:0000313" key="11">
    <source>
        <dbReference type="Proteomes" id="UP001108280"/>
    </source>
</evidence>
<feature type="transmembrane region" description="Helical" evidence="10">
    <location>
        <begin position="91"/>
        <end position="111"/>
    </location>
</feature>
<dbReference type="GO" id="GO:0005923">
    <property type="term" value="C:bicellular tight junction"/>
    <property type="evidence" value="ECO:0007669"/>
    <property type="project" value="UniProtKB-SubCell"/>
</dbReference>
<dbReference type="Proteomes" id="UP001108280">
    <property type="component" value="Chromosome X"/>
</dbReference>
<dbReference type="KEGG" id="cge:100774212"/>
<organism evidence="11 12">
    <name type="scientific">Cricetulus griseus</name>
    <name type="common">Chinese hamster</name>
    <name type="synonym">Cricetulus barabensis griseus</name>
    <dbReference type="NCBI Taxonomy" id="10029"/>
    <lineage>
        <taxon>Eukaryota</taxon>
        <taxon>Metazoa</taxon>
        <taxon>Chordata</taxon>
        <taxon>Craniata</taxon>
        <taxon>Vertebrata</taxon>
        <taxon>Euteleostomi</taxon>
        <taxon>Mammalia</taxon>
        <taxon>Eutheria</taxon>
        <taxon>Euarchontoglires</taxon>
        <taxon>Glires</taxon>
        <taxon>Rodentia</taxon>
        <taxon>Myomorpha</taxon>
        <taxon>Muroidea</taxon>
        <taxon>Cricetidae</taxon>
        <taxon>Cricetinae</taxon>
        <taxon>Cricetulus</taxon>
    </lineage>
</organism>
<feature type="transmembrane region" description="Helical" evidence="10">
    <location>
        <begin position="135"/>
        <end position="155"/>
    </location>
</feature>
<proteinExistence type="inferred from homology"/>
<feature type="transmembrane region" description="Helical" evidence="10">
    <location>
        <begin position="302"/>
        <end position="325"/>
    </location>
</feature>
<feature type="transmembrane region" description="Helical" evidence="10">
    <location>
        <begin position="37"/>
        <end position="57"/>
    </location>
</feature>
<protein>
    <submittedName>
        <fullName evidence="12">Uncharacterized protein LOC100774212 isoform X2</fullName>
    </submittedName>
</protein>
<evidence type="ECO:0000256" key="7">
    <source>
        <dbReference type="ARBA" id="ARBA00022949"/>
    </source>
</evidence>
<dbReference type="GeneID" id="100774212"/>
<dbReference type="GO" id="GO:0005886">
    <property type="term" value="C:plasma membrane"/>
    <property type="evidence" value="ECO:0007669"/>
    <property type="project" value="UniProtKB-SubCell"/>
</dbReference>
<dbReference type="InterPro" id="IPR006187">
    <property type="entry name" value="Claudin"/>
</dbReference>
<dbReference type="RefSeq" id="XP_035305649.1">
    <property type="nucleotide sequence ID" value="XM_035449758.1"/>
</dbReference>
<keyword evidence="9 10" id="KW-0472">Membrane</keyword>
<keyword evidence="6 10" id="KW-0812">Transmembrane</keyword>
<dbReference type="GO" id="GO:0005198">
    <property type="term" value="F:structural molecule activity"/>
    <property type="evidence" value="ECO:0007669"/>
    <property type="project" value="InterPro"/>
</dbReference>
<evidence type="ECO:0000256" key="5">
    <source>
        <dbReference type="ARBA" id="ARBA00022475"/>
    </source>
</evidence>
<dbReference type="PANTHER" id="PTHR12002">
    <property type="entry name" value="CLAUDIN"/>
    <property type="match status" value="1"/>
</dbReference>
<name>A0A9J7H830_CRIGR</name>
<sequence>MRDSMMGTHGQPKCNDSRHNPLQKLYFCRYANGKNHIFKLTGLLTSLSVLVFEIVIVNSQSWHLWEFDNTDVQFVYFGLWEAHYPREKKRIFKLTGLLTSLTVLVFEIVIVNSQNWRLWEFDNTVVQYTNRKKRIFKLTGLLTSLTVLVFEIVIVNSQNWRLWEFDNTDVQFVYFGLWEAHYPREFNVSGTIVQMLVHTPIDSTWIISPEYHYAQNLITWAILIKPIDLVFTLMAIMISYMRDPFIEMQIYCYKVSGLFLFFSSFFTFFSVSCNCMIDLYGQTTLDFPPGFPVKKEDMISKHFTVIFPLGIFTAAMSFFGLTMILTEVCSLKLQSQLKTQRTYISDNPVA</sequence>
<reference evidence="11" key="1">
    <citation type="journal article" date="2018" name="Biotechnol. Bioeng.">
        <title>A reference genome of the Chinese hamster based on a hybrid assembly strategy.</title>
        <authorList>
            <person name="Rupp O."/>
            <person name="MacDonald M.L."/>
            <person name="Li S."/>
            <person name="Dhiman H."/>
            <person name="Polson S."/>
            <person name="Griep S."/>
            <person name="Heffner K."/>
            <person name="Hernandez I."/>
            <person name="Brinkrolf K."/>
            <person name="Jadhav V."/>
            <person name="Samoudi M."/>
            <person name="Hao H."/>
            <person name="Kingham B."/>
            <person name="Goesmann A."/>
            <person name="Betenbaugh M.J."/>
            <person name="Lewis N.E."/>
            <person name="Borth N."/>
            <person name="Lee K.H."/>
        </authorList>
    </citation>
    <scope>NUCLEOTIDE SEQUENCE [LARGE SCALE GENOMIC DNA]</scope>
    <source>
        <strain evidence="11">17A/GY</strain>
    </source>
</reference>
<evidence type="ECO:0000256" key="4">
    <source>
        <dbReference type="ARBA" id="ARBA00022427"/>
    </source>
</evidence>
<dbReference type="Gene3D" id="1.20.140.150">
    <property type="match status" value="1"/>
</dbReference>
<evidence type="ECO:0000256" key="1">
    <source>
        <dbReference type="ARBA" id="ARBA00004435"/>
    </source>
</evidence>